<keyword evidence="6" id="KW-0175">Coiled coil</keyword>
<evidence type="ECO:0000313" key="23">
    <source>
        <dbReference type="Proteomes" id="UP000440367"/>
    </source>
</evidence>
<dbReference type="EMBL" id="QXFX01002506">
    <property type="protein sequence ID" value="KAE9076349.1"/>
    <property type="molecule type" value="Genomic_DNA"/>
</dbReference>
<dbReference type="EMBL" id="QXGC01002471">
    <property type="protein sequence ID" value="KAE9185725.1"/>
    <property type="molecule type" value="Genomic_DNA"/>
</dbReference>
<gene>
    <name evidence="19" type="ORF">PF001_g23578</name>
    <name evidence="18" type="ORF">PF002_g24184</name>
    <name evidence="17" type="ORF">PF004_g23279</name>
    <name evidence="16" type="ORF">PF005_g23179</name>
    <name evidence="15" type="ORF">PF006_g23654</name>
    <name evidence="14" type="ORF">PF007_g24075</name>
    <name evidence="11" type="ORF">PF009_g23910</name>
    <name evidence="13" type="ORF">PF010_g23934</name>
    <name evidence="12" type="ORF">PF011_g23028</name>
</gene>
<dbReference type="AlphaFoldDB" id="A0A6A3QJQ8"/>
<dbReference type="GO" id="GO:0000922">
    <property type="term" value="C:spindle pole"/>
    <property type="evidence" value="ECO:0007669"/>
    <property type="project" value="UniProtKB-SubCell"/>
</dbReference>
<dbReference type="GO" id="GO:0005814">
    <property type="term" value="C:centriole"/>
    <property type="evidence" value="ECO:0007669"/>
    <property type="project" value="UniProtKB-SubCell"/>
</dbReference>
<evidence type="ECO:0000256" key="1">
    <source>
        <dbReference type="ARBA" id="ARBA00004114"/>
    </source>
</evidence>
<dbReference type="EMBL" id="QXGD01002173">
    <property type="protein sequence ID" value="KAE9192481.1"/>
    <property type="molecule type" value="Genomic_DNA"/>
</dbReference>
<evidence type="ECO:0000256" key="2">
    <source>
        <dbReference type="ARBA" id="ARBA00004214"/>
    </source>
</evidence>
<accession>A0A6A3QJQ8</accession>
<dbReference type="GO" id="GO:0030496">
    <property type="term" value="C:midbody"/>
    <property type="evidence" value="ECO:0007669"/>
    <property type="project" value="UniProtKB-SubCell"/>
</dbReference>
<evidence type="ECO:0000313" key="26">
    <source>
        <dbReference type="Proteomes" id="UP000460718"/>
    </source>
</evidence>
<protein>
    <recommendedName>
        <fullName evidence="4">Centrosomal protein of 44 kDa</fullName>
    </recommendedName>
</protein>
<name>A0A6A3QJQ8_9STRA</name>
<evidence type="ECO:0000256" key="6">
    <source>
        <dbReference type="ARBA" id="ARBA00023054"/>
    </source>
</evidence>
<dbReference type="OrthoDB" id="259598at2759"/>
<evidence type="ECO:0000313" key="21">
    <source>
        <dbReference type="Proteomes" id="UP000433483"/>
    </source>
</evidence>
<evidence type="ECO:0000259" key="10">
    <source>
        <dbReference type="Pfam" id="PF15007"/>
    </source>
</evidence>
<dbReference type="Proteomes" id="UP000429523">
    <property type="component" value="Unassembled WGS sequence"/>
</dbReference>
<keyword evidence="21" id="KW-1185">Reference proteome</keyword>
<evidence type="ECO:0000313" key="11">
    <source>
        <dbReference type="EMBL" id="KAE8925889.1"/>
    </source>
</evidence>
<comment type="function">
    <text evidence="8">Centriole-enriched microtubule-binding protein involved in centriole biogenesis. In collaboration with CEP295 and POC1B, is required for the centriole-to-centrosome conversion by ensuring the formation of bona fide centriole wall. Functions as a linker component that maintains centrosome cohesion. Associates with CROCC and regulates its stability and localization to the centrosome.</text>
</comment>
<evidence type="ECO:0000256" key="5">
    <source>
        <dbReference type="ARBA" id="ARBA00022490"/>
    </source>
</evidence>
<dbReference type="Proteomes" id="UP000440732">
    <property type="component" value="Unassembled WGS sequence"/>
</dbReference>
<dbReference type="PANTHER" id="PTHR31477">
    <property type="entry name" value="CENTROSOMAL PROTEIN OF 44 KDA"/>
    <property type="match status" value="1"/>
</dbReference>
<dbReference type="EMBL" id="QXGF01002161">
    <property type="protein sequence ID" value="KAE8925889.1"/>
    <property type="molecule type" value="Genomic_DNA"/>
</dbReference>
<feature type="region of interest" description="Disordered" evidence="9">
    <location>
        <begin position="119"/>
        <end position="150"/>
    </location>
</feature>
<evidence type="ECO:0000256" key="7">
    <source>
        <dbReference type="ARBA" id="ARBA00023212"/>
    </source>
</evidence>
<keyword evidence="5" id="KW-0963">Cytoplasm</keyword>
<dbReference type="Proteomes" id="UP000433483">
    <property type="component" value="Unassembled WGS sequence"/>
</dbReference>
<dbReference type="InterPro" id="IPR029157">
    <property type="entry name" value="CEP44_CC"/>
</dbReference>
<dbReference type="EMBL" id="QXFW01002394">
    <property type="protein sequence ID" value="KAE8978990.1"/>
    <property type="molecule type" value="Genomic_DNA"/>
</dbReference>
<evidence type="ECO:0000313" key="12">
    <source>
        <dbReference type="EMBL" id="KAE8978990.1"/>
    </source>
</evidence>
<reference evidence="20 21" key="1">
    <citation type="submission" date="2018-08" db="EMBL/GenBank/DDBJ databases">
        <title>Genomic investigation of the strawberry pathogen Phytophthora fragariae indicates pathogenicity is determined by transcriptional variation in three key races.</title>
        <authorList>
            <person name="Adams T.M."/>
            <person name="Armitage A.D."/>
            <person name="Sobczyk M.K."/>
            <person name="Bates H.J."/>
            <person name="Dunwell J.M."/>
            <person name="Nellist C.F."/>
            <person name="Harrison R.J."/>
        </authorList>
    </citation>
    <scope>NUCLEOTIDE SEQUENCE [LARGE SCALE GENOMIC DNA]</scope>
    <source>
        <strain evidence="19 22">A4</strain>
        <strain evidence="18 23">BC-1</strain>
        <strain evidence="17 27">BC-23</strain>
        <strain evidence="16 21">NOV-27</strain>
        <strain evidence="15 24">NOV-5</strain>
        <strain evidence="14 25">NOV-71</strain>
        <strain evidence="11 20">NOV-9</strain>
        <strain evidence="13 28">ONT-3</strain>
        <strain evidence="12 26">SCRP245</strain>
    </source>
</reference>
<evidence type="ECO:0000313" key="19">
    <source>
        <dbReference type="EMBL" id="KAE9281877.1"/>
    </source>
</evidence>
<evidence type="ECO:0000313" key="16">
    <source>
        <dbReference type="EMBL" id="KAE9180684.1"/>
    </source>
</evidence>
<sequence length="346" mass="38094">MGEEVRNAAERLRKLLRAAQYPQLSALRLEDGSVSDLLRVLHFVLLDSSRAVAQLLVDKGYDLYGKTDARFVESAFRLLRDEFRCFPALSVPQFLSKHFVARRLALVADAAAAVAHKRQELHRQKRRDEAVWSQPQDSSRSRRDVKPTVENHVLPPSAATNHAASILQHLTLQQTGRVRRTSRETPGPSCAVQEDGGSVAPVGVRFASGSGRSTSEESCAGDGVQLDSRVDEEPKSCSCSEDTDKLAKAIGDLTRQISEMSSALMGKMSSVETRIGRLESQMHGIQAAVEDQRAEAESNSTRARIATDNLMARSEGKSVDLADRKRGLDVESPCAWPPQPSVFERY</sequence>
<evidence type="ECO:0000313" key="25">
    <source>
        <dbReference type="Proteomes" id="UP000441208"/>
    </source>
</evidence>
<evidence type="ECO:0000313" key="17">
    <source>
        <dbReference type="EMBL" id="KAE9185725.1"/>
    </source>
</evidence>
<feature type="compositionally biased region" description="Basic and acidic residues" evidence="9">
    <location>
        <begin position="119"/>
        <end position="130"/>
    </location>
</feature>
<evidence type="ECO:0000256" key="8">
    <source>
        <dbReference type="ARBA" id="ARBA00046235"/>
    </source>
</evidence>
<evidence type="ECO:0000313" key="13">
    <source>
        <dbReference type="EMBL" id="KAE9076349.1"/>
    </source>
</evidence>
<dbReference type="Proteomes" id="UP000488956">
    <property type="component" value="Unassembled WGS sequence"/>
</dbReference>
<evidence type="ECO:0000313" key="20">
    <source>
        <dbReference type="Proteomes" id="UP000429523"/>
    </source>
</evidence>
<evidence type="ECO:0000256" key="9">
    <source>
        <dbReference type="SAM" id="MobiDB-lite"/>
    </source>
</evidence>
<dbReference type="Pfam" id="PF15007">
    <property type="entry name" value="CEP44"/>
    <property type="match status" value="1"/>
</dbReference>
<dbReference type="InterPro" id="IPR033603">
    <property type="entry name" value="CEP44"/>
</dbReference>
<evidence type="ECO:0000256" key="3">
    <source>
        <dbReference type="ARBA" id="ARBA00004647"/>
    </source>
</evidence>
<dbReference type="Proteomes" id="UP000437068">
    <property type="component" value="Unassembled WGS sequence"/>
</dbReference>
<keyword evidence="7" id="KW-0206">Cytoskeleton</keyword>
<dbReference type="Proteomes" id="UP000441208">
    <property type="component" value="Unassembled WGS sequence"/>
</dbReference>
<dbReference type="PANTHER" id="PTHR31477:SF1">
    <property type="entry name" value="CENTROSOMAL PROTEIN OF 44 KDA"/>
    <property type="match status" value="1"/>
</dbReference>
<evidence type="ECO:0000313" key="15">
    <source>
        <dbReference type="EMBL" id="KAE9097079.1"/>
    </source>
</evidence>
<evidence type="ECO:0000313" key="22">
    <source>
        <dbReference type="Proteomes" id="UP000437068"/>
    </source>
</evidence>
<dbReference type="Proteomes" id="UP000460718">
    <property type="component" value="Unassembled WGS sequence"/>
</dbReference>
<evidence type="ECO:0000313" key="27">
    <source>
        <dbReference type="Proteomes" id="UP000476176"/>
    </source>
</evidence>
<feature type="region of interest" description="Disordered" evidence="9">
    <location>
        <begin position="174"/>
        <end position="196"/>
    </location>
</feature>
<evidence type="ECO:0000313" key="14">
    <source>
        <dbReference type="EMBL" id="KAE9077887.1"/>
    </source>
</evidence>
<evidence type="ECO:0000313" key="28">
    <source>
        <dbReference type="Proteomes" id="UP000488956"/>
    </source>
</evidence>
<dbReference type="EMBL" id="QXGB01002173">
    <property type="protein sequence ID" value="KAE9180684.1"/>
    <property type="molecule type" value="Genomic_DNA"/>
</dbReference>
<evidence type="ECO:0000256" key="4">
    <source>
        <dbReference type="ARBA" id="ARBA00014053"/>
    </source>
</evidence>
<evidence type="ECO:0000313" key="18">
    <source>
        <dbReference type="EMBL" id="KAE9192481.1"/>
    </source>
</evidence>
<feature type="domain" description="Centrosomal CEP44" evidence="10">
    <location>
        <begin position="5"/>
        <end position="127"/>
    </location>
</feature>
<dbReference type="EMBL" id="QXFZ01002363">
    <property type="protein sequence ID" value="KAE9077887.1"/>
    <property type="molecule type" value="Genomic_DNA"/>
</dbReference>
<evidence type="ECO:0000313" key="24">
    <source>
        <dbReference type="Proteomes" id="UP000440732"/>
    </source>
</evidence>
<dbReference type="EMBL" id="QXGE01002443">
    <property type="protein sequence ID" value="KAE9281877.1"/>
    <property type="molecule type" value="Genomic_DNA"/>
</dbReference>
<dbReference type="Proteomes" id="UP000440367">
    <property type="component" value="Unassembled WGS sequence"/>
</dbReference>
<proteinExistence type="predicted"/>
<dbReference type="EMBL" id="QXGA01002478">
    <property type="protein sequence ID" value="KAE9097079.1"/>
    <property type="molecule type" value="Genomic_DNA"/>
</dbReference>
<comment type="caution">
    <text evidence="14">The sequence shown here is derived from an EMBL/GenBank/DDBJ whole genome shotgun (WGS) entry which is preliminary data.</text>
</comment>
<dbReference type="Proteomes" id="UP000476176">
    <property type="component" value="Unassembled WGS sequence"/>
</dbReference>
<feature type="compositionally biased region" description="Basic and acidic residues" evidence="9">
    <location>
        <begin position="139"/>
        <end position="149"/>
    </location>
</feature>
<comment type="subcellular location">
    <subcellularLocation>
        <location evidence="1">Cytoplasm</location>
        <location evidence="1">Cytoskeleton</location>
        <location evidence="1">Microtubule organizing center</location>
        <location evidence="1">Centrosome</location>
        <location evidence="1">Centriole</location>
    </subcellularLocation>
    <subcellularLocation>
        <location evidence="3">Cytoplasm</location>
        <location evidence="3">Cytoskeleton</location>
        <location evidence="3">Spindle pole</location>
    </subcellularLocation>
    <subcellularLocation>
        <location evidence="2">Midbody</location>
    </subcellularLocation>
</comment>
<organism evidence="14 25">
    <name type="scientific">Phytophthora fragariae</name>
    <dbReference type="NCBI Taxonomy" id="53985"/>
    <lineage>
        <taxon>Eukaryota</taxon>
        <taxon>Sar</taxon>
        <taxon>Stramenopiles</taxon>
        <taxon>Oomycota</taxon>
        <taxon>Peronosporomycetes</taxon>
        <taxon>Peronosporales</taxon>
        <taxon>Peronosporaceae</taxon>
        <taxon>Phytophthora</taxon>
    </lineage>
</organism>